<evidence type="ECO:0008006" key="4">
    <source>
        <dbReference type="Google" id="ProtNLM"/>
    </source>
</evidence>
<name>A0ABY4CF88_9BACL</name>
<gene>
    <name evidence="2" type="ORF">LSG31_13530</name>
</gene>
<dbReference type="Proteomes" id="UP000830167">
    <property type="component" value="Chromosome"/>
</dbReference>
<dbReference type="EMBL" id="CP089291">
    <property type="protein sequence ID" value="UOF88949.1"/>
    <property type="molecule type" value="Genomic_DNA"/>
</dbReference>
<keyword evidence="1" id="KW-0812">Transmembrane</keyword>
<keyword evidence="1" id="KW-0472">Membrane</keyword>
<dbReference type="RefSeq" id="WP_347435631.1">
    <property type="nucleotide sequence ID" value="NZ_CP089291.1"/>
</dbReference>
<feature type="transmembrane region" description="Helical" evidence="1">
    <location>
        <begin position="20"/>
        <end position="42"/>
    </location>
</feature>
<feature type="transmembrane region" description="Helical" evidence="1">
    <location>
        <begin position="110"/>
        <end position="128"/>
    </location>
</feature>
<reference evidence="2" key="1">
    <citation type="submission" date="2021-12" db="EMBL/GenBank/DDBJ databases">
        <title>Alicyclobacillaceae gen. nov., sp. nov., isolated from chalcocite enrichment system.</title>
        <authorList>
            <person name="Jiang Z."/>
        </authorList>
    </citation>
    <scope>NUCLEOTIDE SEQUENCE</scope>
    <source>
        <strain evidence="2">MYW30-H2</strain>
    </source>
</reference>
<evidence type="ECO:0000313" key="3">
    <source>
        <dbReference type="Proteomes" id="UP000830167"/>
    </source>
</evidence>
<protein>
    <recommendedName>
        <fullName evidence="4">DUF3828 domain-containing protein</fullName>
    </recommendedName>
</protein>
<keyword evidence="1" id="KW-1133">Transmembrane helix</keyword>
<feature type="transmembrane region" description="Helical" evidence="1">
    <location>
        <begin position="182"/>
        <end position="201"/>
    </location>
</feature>
<evidence type="ECO:0000256" key="1">
    <source>
        <dbReference type="SAM" id="Phobius"/>
    </source>
</evidence>
<organism evidence="2 3">
    <name type="scientific">Fodinisporobacter ferrooxydans</name>
    <dbReference type="NCBI Taxonomy" id="2901836"/>
    <lineage>
        <taxon>Bacteria</taxon>
        <taxon>Bacillati</taxon>
        <taxon>Bacillota</taxon>
        <taxon>Bacilli</taxon>
        <taxon>Bacillales</taxon>
        <taxon>Alicyclobacillaceae</taxon>
        <taxon>Fodinisporobacter</taxon>
    </lineage>
</organism>
<keyword evidence="3" id="KW-1185">Reference proteome</keyword>
<feature type="transmembrane region" description="Helical" evidence="1">
    <location>
        <begin position="148"/>
        <end position="170"/>
    </location>
</feature>
<sequence length="416" mass="48865">MDKEISKKLPKFYDFIKRYLPFPLLVYIIGFIYVQGMLSPYVNNDIQIDSVLGTIPASSEFYVINGLAYMANYIFFPIILAIPLLFGIIETDKNIEYKISYDKRIRYRKIKLFVLKYLIYFLYVPLIVEGIQGYQFMKTIDKLSYNSFHRTLIITNIICYLIIILITLILIKTNKLKQSENYMNAALWFLCMVCMLIIIYFQGIFGMIENLNAITSGEKSVHGETVYLNDKEIINLMAIDTNGNFSIGINPVNRSLNVIPAKSISKISMWDEKFDNFVYQKYNPNKSDTEFSTYQKQILALIKEYFDSSIYNTNANKFVHLFTHSFYRNKFQLESPSILEKDWKLTKQFNGNNINEFDGYNLTVPVIGNDKSSTVYVFEYWKGQRETFKFKIVEVNSGKWKIDDIQPYIFFNVKLR</sequence>
<accession>A0ABY4CF88</accession>
<proteinExistence type="predicted"/>
<feature type="transmembrane region" description="Helical" evidence="1">
    <location>
        <begin position="62"/>
        <end position="89"/>
    </location>
</feature>
<evidence type="ECO:0000313" key="2">
    <source>
        <dbReference type="EMBL" id="UOF88949.1"/>
    </source>
</evidence>